<feature type="transmembrane region" description="Helical" evidence="1">
    <location>
        <begin position="34"/>
        <end position="55"/>
    </location>
</feature>
<evidence type="ECO:0000256" key="1">
    <source>
        <dbReference type="SAM" id="Phobius"/>
    </source>
</evidence>
<dbReference type="EMBL" id="CP002131">
    <property type="protein sequence ID" value="ADL08349.1"/>
    <property type="molecule type" value="Genomic_DNA"/>
</dbReference>
<keyword evidence="1" id="KW-0472">Membrane</keyword>
<sequence>MSEKPNFNADAEKIAQEILRKVDAESDYRTLRGFAAKLVAAIAITFSVFQLYTAAEGALDAMIQRSIHLSFALCLIFLLYPARKSWSRESIHPIDIVFSILGAAVPLYIPAFYQQLVERAGTVTTLDYIIGLVGILLVLEAVRRVVGPPMVIIASLFIIYALFGRQMPGPLAHRGVDLPGLVQHQFFTTEGIFGIPIGVSSQFIFLFILLGAFLEKTGLGQLFIDLANAIAGWAAGGPAKVAVISSALEGTVSGSSVANTAGSGSFTIPMMKSLGYRPEFAGAVEAVASTGGQIMPPIMGAAAFLMVEFIGVPYLRIIQAAVIPALLYYFGVWTQVHFEAKKLGLRGMKREELPKLGIILKERGHLLIPLIALIYLLATGRTPMKAALFAIMLVILSSMLRKNTRISFSDIVKGLEQGARSALGVVAATACAGIIVGVVTQTGLGLKLGSTLVDLANQNLFLTLFFTMITSLILGMGVPTTANYVITSTIAAPALIMMNVPVLAAHMFAFYFGIIADVTPPVALAAFVGAGIAKANPFRTGIEASKLAIAAFLVPYVFVYHPSMLLINVTAADIIEIVITSIIGIIGVGSAVSGYFLTHQSILERIIFFAGGVLMVTPGIETDLVGLGLLIAGYFIQKQKVKKGLLEIPPKVNSGGVA</sequence>
<dbReference type="OrthoDB" id="9759894at2"/>
<feature type="transmembrane region" description="Helical" evidence="1">
    <location>
        <begin position="146"/>
        <end position="163"/>
    </location>
</feature>
<feature type="transmembrane region" description="Helical" evidence="1">
    <location>
        <begin position="490"/>
        <end position="512"/>
    </location>
</feature>
<dbReference type="KEGG" id="toc:Toce_1609"/>
<feature type="transmembrane region" description="Helical" evidence="1">
    <location>
        <begin position="119"/>
        <end position="139"/>
    </location>
</feature>
<dbReference type="Proteomes" id="UP000000272">
    <property type="component" value="Chromosome"/>
</dbReference>
<feature type="transmembrane region" description="Helical" evidence="1">
    <location>
        <begin position="547"/>
        <end position="568"/>
    </location>
</feature>
<dbReference type="PANTHER" id="PTHR43849">
    <property type="entry name" value="BLL3936 PROTEIN"/>
    <property type="match status" value="1"/>
</dbReference>
<keyword evidence="1" id="KW-0812">Transmembrane</keyword>
<dbReference type="PANTHER" id="PTHR43849:SF2">
    <property type="entry name" value="BLL3936 PROTEIN"/>
    <property type="match status" value="1"/>
</dbReference>
<dbReference type="RefSeq" id="WP_013276377.1">
    <property type="nucleotide sequence ID" value="NC_014377.1"/>
</dbReference>
<feature type="transmembrane region" description="Helical" evidence="1">
    <location>
        <begin position="421"/>
        <end position="440"/>
    </location>
</feature>
<dbReference type="STRING" id="555079.Toce_1609"/>
<dbReference type="HOGENOM" id="CLU_007041_3_1_9"/>
<keyword evidence="4" id="KW-1185">Reference proteome</keyword>
<dbReference type="Pfam" id="PF06808">
    <property type="entry name" value="DctM"/>
    <property type="match status" value="1"/>
</dbReference>
<evidence type="ECO:0000313" key="4">
    <source>
        <dbReference type="Proteomes" id="UP000000272"/>
    </source>
</evidence>
<keyword evidence="1" id="KW-1133">Transmembrane helix</keyword>
<feature type="transmembrane region" description="Helical" evidence="1">
    <location>
        <begin position="574"/>
        <end position="597"/>
    </location>
</feature>
<feature type="transmembrane region" description="Helical" evidence="1">
    <location>
        <begin position="317"/>
        <end position="338"/>
    </location>
</feature>
<gene>
    <name evidence="3" type="ordered locus">Toce_1609</name>
</gene>
<evidence type="ECO:0000313" key="3">
    <source>
        <dbReference type="EMBL" id="ADL08349.1"/>
    </source>
</evidence>
<dbReference type="AlphaFoldDB" id="D9RYC5"/>
<evidence type="ECO:0000259" key="2">
    <source>
        <dbReference type="Pfam" id="PF06808"/>
    </source>
</evidence>
<accession>D9RYC5</accession>
<reference evidence="3 4" key="1">
    <citation type="journal article" date="2010" name="Stand. Genomic Sci.">
        <title>Complete genome sequence of Thermosediminibacter oceani type strain (JW/IW-1228P).</title>
        <authorList>
            <person name="Pitluck S."/>
            <person name="Yasawong M."/>
            <person name="Munk C."/>
            <person name="Nolan M."/>
            <person name="Lapidus A."/>
            <person name="Lucas S."/>
            <person name="Glavina Del Rio T."/>
            <person name="Tice H."/>
            <person name="Cheng J.F."/>
            <person name="Bruce D."/>
            <person name="Detter C."/>
            <person name="Tapia R."/>
            <person name="Han C."/>
            <person name="Goodwin L."/>
            <person name="Liolios K."/>
            <person name="Ivanova N."/>
            <person name="Mavromatis K."/>
            <person name="Mikhailova N."/>
            <person name="Pati A."/>
            <person name="Chen A."/>
            <person name="Palaniappan K."/>
            <person name="Land M."/>
            <person name="Hauser L."/>
            <person name="Chang Y.J."/>
            <person name="Jeffries C.D."/>
            <person name="Rohde M."/>
            <person name="Spring S."/>
            <person name="Sikorski J."/>
            <person name="Goker M."/>
            <person name="Woyke T."/>
            <person name="Bristow J."/>
            <person name="Eisen J.A."/>
            <person name="Markowitz V."/>
            <person name="Hugenholtz P."/>
            <person name="Kyrpides N.C."/>
            <person name="Klenk H.P."/>
        </authorList>
    </citation>
    <scope>NUCLEOTIDE SEQUENCE [LARGE SCALE GENOMIC DNA]</scope>
    <source>
        <strain evidence="4">ATCC BAA-1034 / DSM 16646 / JW/IW-1228P</strain>
    </source>
</reference>
<proteinExistence type="predicted"/>
<feature type="transmembrane region" description="Helical" evidence="1">
    <location>
        <begin position="94"/>
        <end position="113"/>
    </location>
</feature>
<dbReference type="InterPro" id="IPR010656">
    <property type="entry name" value="DctM"/>
</dbReference>
<feature type="transmembrane region" description="Helical" evidence="1">
    <location>
        <begin position="191"/>
        <end position="214"/>
    </location>
</feature>
<dbReference type="InterPro" id="IPR011853">
    <property type="entry name" value="TRAP_DctM-Dct_fused"/>
</dbReference>
<dbReference type="eggNOG" id="COG4666">
    <property type="taxonomic scope" value="Bacteria"/>
</dbReference>
<feature type="transmembrane region" description="Helical" evidence="1">
    <location>
        <begin position="606"/>
        <end position="636"/>
    </location>
</feature>
<feature type="transmembrane region" description="Helical" evidence="1">
    <location>
        <begin position="61"/>
        <end position="82"/>
    </location>
</feature>
<protein>
    <submittedName>
        <fullName evidence="3">TRAP transporter, 4TM/12TM fusion protein</fullName>
    </submittedName>
</protein>
<feature type="domain" description="TRAP C4-dicarboxylate transport system permease DctM subunit" evidence="2">
    <location>
        <begin position="133"/>
        <end position="569"/>
    </location>
</feature>
<organism evidence="3 4">
    <name type="scientific">Thermosediminibacter oceani (strain ATCC BAA-1034 / DSM 16646 / JW/IW-1228P)</name>
    <dbReference type="NCBI Taxonomy" id="555079"/>
    <lineage>
        <taxon>Bacteria</taxon>
        <taxon>Bacillati</taxon>
        <taxon>Bacillota</taxon>
        <taxon>Clostridia</taxon>
        <taxon>Thermosediminibacterales</taxon>
        <taxon>Thermosediminibacteraceae</taxon>
        <taxon>Thermosediminibacter</taxon>
    </lineage>
</organism>
<feature type="transmembrane region" description="Helical" evidence="1">
    <location>
        <begin position="460"/>
        <end position="478"/>
    </location>
</feature>
<feature type="transmembrane region" description="Helical" evidence="1">
    <location>
        <begin position="384"/>
        <end position="400"/>
    </location>
</feature>
<dbReference type="NCBIfam" id="TIGR02123">
    <property type="entry name" value="TRAP_fused"/>
    <property type="match status" value="1"/>
</dbReference>
<name>D9RYC5_THEOJ</name>